<evidence type="ECO:0000313" key="2">
    <source>
        <dbReference type="EMBL" id="CAG90023.1"/>
    </source>
</evidence>
<name>Q6BJP4_DEBHA</name>
<organism evidence="2 3">
    <name type="scientific">Debaryomyces hansenii (strain ATCC 36239 / CBS 767 / BCRC 21394 / JCM 1990 / NBRC 0083 / IGC 2968)</name>
    <name type="common">Yeast</name>
    <name type="synonym">Torulaspora hansenii</name>
    <dbReference type="NCBI Taxonomy" id="284592"/>
    <lineage>
        <taxon>Eukaryota</taxon>
        <taxon>Fungi</taxon>
        <taxon>Dikarya</taxon>
        <taxon>Ascomycota</taxon>
        <taxon>Saccharomycotina</taxon>
        <taxon>Pichiomycetes</taxon>
        <taxon>Debaryomycetaceae</taxon>
        <taxon>Debaryomyces</taxon>
    </lineage>
</organism>
<feature type="transmembrane region" description="Helical" evidence="1">
    <location>
        <begin position="74"/>
        <end position="97"/>
    </location>
</feature>
<dbReference type="EMBL" id="CR382139">
    <property type="protein sequence ID" value="CAG90023.1"/>
    <property type="molecule type" value="Genomic_DNA"/>
</dbReference>
<protein>
    <submittedName>
        <fullName evidence="2">DEHA2G00990p</fullName>
    </submittedName>
</protein>
<accession>Q6BJP4</accession>
<keyword evidence="1" id="KW-0472">Membrane</keyword>
<dbReference type="VEuPathDB" id="FungiDB:DEHA2G00990g"/>
<sequence length="117" mass="13659">MYSNTILLQIARNIRQDLINVWNPILIIVHPEMFNPPFISAINTADNEVLDSNIWLVVKLICCGLDIVYSMVRMVIASMLSGMIMVSYLVLTIFLYVTLRRRWRLLLEFIKNDMLII</sequence>
<evidence type="ECO:0000256" key="1">
    <source>
        <dbReference type="SAM" id="Phobius"/>
    </source>
</evidence>
<dbReference type="AlphaFoldDB" id="Q6BJP4"/>
<gene>
    <name evidence="2" type="ordered locus">DEHA2G00990g</name>
</gene>
<dbReference type="eggNOG" id="ENOG502RQEU">
    <property type="taxonomic scope" value="Eukaryota"/>
</dbReference>
<keyword evidence="1" id="KW-1133">Transmembrane helix</keyword>
<proteinExistence type="predicted"/>
<dbReference type="STRING" id="284592.Q6BJP4"/>
<evidence type="ECO:0000313" key="3">
    <source>
        <dbReference type="Proteomes" id="UP000000599"/>
    </source>
</evidence>
<dbReference type="Proteomes" id="UP000000599">
    <property type="component" value="Chromosome G"/>
</dbReference>
<dbReference type="OrthoDB" id="4008099at2759"/>
<dbReference type="OMA" id="VKLICCG"/>
<dbReference type="GeneID" id="2904438"/>
<dbReference type="RefSeq" id="XP_461577.1">
    <property type="nucleotide sequence ID" value="XM_461577.1"/>
</dbReference>
<dbReference type="KEGG" id="dha:DEHA2G00990g"/>
<dbReference type="InParanoid" id="Q6BJP4"/>
<keyword evidence="1" id="KW-0812">Transmembrane</keyword>
<dbReference type="HOGENOM" id="CLU_1875168_0_0_1"/>
<reference evidence="2 3" key="1">
    <citation type="journal article" date="2004" name="Nature">
        <title>Genome evolution in yeasts.</title>
        <authorList>
            <consortium name="Genolevures"/>
            <person name="Dujon B."/>
            <person name="Sherman D."/>
            <person name="Fischer G."/>
            <person name="Durrens P."/>
            <person name="Casaregola S."/>
            <person name="Lafontaine I."/>
            <person name="de Montigny J."/>
            <person name="Marck C."/>
            <person name="Neuveglise C."/>
            <person name="Talla E."/>
            <person name="Goffard N."/>
            <person name="Frangeul L."/>
            <person name="Aigle M."/>
            <person name="Anthouard V."/>
            <person name="Babour A."/>
            <person name="Barbe V."/>
            <person name="Barnay S."/>
            <person name="Blanchin S."/>
            <person name="Beckerich J.M."/>
            <person name="Beyne E."/>
            <person name="Bleykasten C."/>
            <person name="Boisrame A."/>
            <person name="Boyer J."/>
            <person name="Cattolico L."/>
            <person name="Confanioleri F."/>
            <person name="de Daruvar A."/>
            <person name="Despons L."/>
            <person name="Fabre E."/>
            <person name="Fairhead C."/>
            <person name="Ferry-Dumazet H."/>
            <person name="Groppi A."/>
            <person name="Hantraye F."/>
            <person name="Hennequin C."/>
            <person name="Jauniaux N."/>
            <person name="Joyet P."/>
            <person name="Kachouri R."/>
            <person name="Kerrest A."/>
            <person name="Koszul R."/>
            <person name="Lemaire M."/>
            <person name="Lesur I."/>
            <person name="Ma L."/>
            <person name="Muller H."/>
            <person name="Nicaud J.M."/>
            <person name="Nikolski M."/>
            <person name="Oztas S."/>
            <person name="Ozier-Kalogeropoulos O."/>
            <person name="Pellenz S."/>
            <person name="Potier S."/>
            <person name="Richard G.F."/>
            <person name="Straub M.L."/>
            <person name="Suleau A."/>
            <person name="Swennene D."/>
            <person name="Tekaia F."/>
            <person name="Wesolowski-Louvel M."/>
            <person name="Westhof E."/>
            <person name="Wirth B."/>
            <person name="Zeniou-Meyer M."/>
            <person name="Zivanovic I."/>
            <person name="Bolotin-Fukuhara M."/>
            <person name="Thierry A."/>
            <person name="Bouchier C."/>
            <person name="Caudron B."/>
            <person name="Scarpelli C."/>
            <person name="Gaillardin C."/>
            <person name="Weissenbach J."/>
            <person name="Wincker P."/>
            <person name="Souciet J.L."/>
        </authorList>
    </citation>
    <scope>NUCLEOTIDE SEQUENCE [LARGE SCALE GENOMIC DNA]</scope>
    <source>
        <strain evidence="3">ATCC 36239 / CBS 767 / BCRC 21394 / JCM 1990 / NBRC 0083 / IGC 2968</strain>
    </source>
</reference>
<keyword evidence="3" id="KW-1185">Reference proteome</keyword>